<evidence type="ECO:0000313" key="2">
    <source>
        <dbReference type="Proteomes" id="UP001596445"/>
    </source>
</evidence>
<proteinExistence type="predicted"/>
<dbReference type="Proteomes" id="UP001596445">
    <property type="component" value="Unassembled WGS sequence"/>
</dbReference>
<accession>A0ABD5W5M5</accession>
<protein>
    <submittedName>
        <fullName evidence="1">Uncharacterized protein</fullName>
    </submittedName>
</protein>
<gene>
    <name evidence="1" type="ORF">ACFQQG_19700</name>
</gene>
<sequence length="86" mass="9729">MPARNDQDQLVDSMVALNKVLFERMEAHLEDIKDYLPENRANEVNGTKSALYELAAYLFNDNEAGELLDPLNAVYGLRQHGAHRGK</sequence>
<comment type="caution">
    <text evidence="1">The sequence shown here is derived from an EMBL/GenBank/DDBJ whole genome shotgun (WGS) entry which is preliminary data.</text>
</comment>
<evidence type="ECO:0000313" key="1">
    <source>
        <dbReference type="EMBL" id="MFC7060029.1"/>
    </source>
</evidence>
<dbReference type="AlphaFoldDB" id="A0ABD5W5M5"/>
<dbReference type="EMBL" id="JBHSZI010000005">
    <property type="protein sequence ID" value="MFC7060029.1"/>
    <property type="molecule type" value="Genomic_DNA"/>
</dbReference>
<organism evidence="1 2">
    <name type="scientific">Halovenus salina</name>
    <dbReference type="NCBI Taxonomy" id="1510225"/>
    <lineage>
        <taxon>Archaea</taxon>
        <taxon>Methanobacteriati</taxon>
        <taxon>Methanobacteriota</taxon>
        <taxon>Stenosarchaea group</taxon>
        <taxon>Halobacteria</taxon>
        <taxon>Halobacteriales</taxon>
        <taxon>Haloarculaceae</taxon>
        <taxon>Halovenus</taxon>
    </lineage>
</organism>
<reference evidence="1 2" key="1">
    <citation type="journal article" date="2019" name="Int. J. Syst. Evol. Microbiol.">
        <title>The Global Catalogue of Microorganisms (GCM) 10K type strain sequencing project: providing services to taxonomists for standard genome sequencing and annotation.</title>
        <authorList>
            <consortium name="The Broad Institute Genomics Platform"/>
            <consortium name="The Broad Institute Genome Sequencing Center for Infectious Disease"/>
            <person name="Wu L."/>
            <person name="Ma J."/>
        </authorList>
    </citation>
    <scope>NUCLEOTIDE SEQUENCE [LARGE SCALE GENOMIC DNA]</scope>
    <source>
        <strain evidence="1 2">JCM 30072</strain>
    </source>
</reference>
<dbReference type="RefSeq" id="WP_382187408.1">
    <property type="nucleotide sequence ID" value="NZ_JBHSZI010000005.1"/>
</dbReference>
<name>A0ABD5W5M5_9EURY</name>
<keyword evidence="2" id="KW-1185">Reference proteome</keyword>